<dbReference type="SUPFAM" id="SSF53822">
    <property type="entry name" value="Periplasmic binding protein-like I"/>
    <property type="match status" value="1"/>
</dbReference>
<gene>
    <name evidence="6" type="ORF">BJ986_000029</name>
</gene>
<evidence type="ECO:0000256" key="4">
    <source>
        <dbReference type="SAM" id="MobiDB-lite"/>
    </source>
</evidence>
<evidence type="ECO:0000313" key="6">
    <source>
        <dbReference type="EMBL" id="NYG05542.1"/>
    </source>
</evidence>
<dbReference type="CDD" id="cd01392">
    <property type="entry name" value="HTH_LacI"/>
    <property type="match status" value="1"/>
</dbReference>
<dbReference type="PROSITE" id="PS50932">
    <property type="entry name" value="HTH_LACI_2"/>
    <property type="match status" value="1"/>
</dbReference>
<dbReference type="Pfam" id="PF00356">
    <property type="entry name" value="LacI"/>
    <property type="match status" value="1"/>
</dbReference>
<dbReference type="EMBL" id="JACCAB010000001">
    <property type="protein sequence ID" value="NYG05542.1"/>
    <property type="molecule type" value="Genomic_DNA"/>
</dbReference>
<evidence type="ECO:0000259" key="5">
    <source>
        <dbReference type="PROSITE" id="PS50932"/>
    </source>
</evidence>
<dbReference type="SUPFAM" id="SSF47413">
    <property type="entry name" value="lambda repressor-like DNA-binding domains"/>
    <property type="match status" value="1"/>
</dbReference>
<organism evidence="6 7">
    <name type="scientific">Pedococcus badiiscoriae</name>
    <dbReference type="NCBI Taxonomy" id="642776"/>
    <lineage>
        <taxon>Bacteria</taxon>
        <taxon>Bacillati</taxon>
        <taxon>Actinomycetota</taxon>
        <taxon>Actinomycetes</taxon>
        <taxon>Micrococcales</taxon>
        <taxon>Intrasporangiaceae</taxon>
        <taxon>Pedococcus</taxon>
    </lineage>
</organism>
<feature type="domain" description="HTH lacI-type" evidence="5">
    <location>
        <begin position="1"/>
        <end position="50"/>
    </location>
</feature>
<dbReference type="CDD" id="cd06267">
    <property type="entry name" value="PBP1_LacI_sugar_binding-like"/>
    <property type="match status" value="1"/>
</dbReference>
<accession>A0A852WJP8</accession>
<feature type="compositionally biased region" description="Low complexity" evidence="4">
    <location>
        <begin position="332"/>
        <end position="354"/>
    </location>
</feature>
<evidence type="ECO:0000313" key="7">
    <source>
        <dbReference type="Proteomes" id="UP000573599"/>
    </source>
</evidence>
<protein>
    <submittedName>
        <fullName evidence="6">DNA-binding LacI/PurR family transcriptional regulator</fullName>
    </submittedName>
</protein>
<dbReference type="GO" id="GO:0000976">
    <property type="term" value="F:transcription cis-regulatory region binding"/>
    <property type="evidence" value="ECO:0007669"/>
    <property type="project" value="TreeGrafter"/>
</dbReference>
<dbReference type="Gene3D" id="1.10.260.40">
    <property type="entry name" value="lambda repressor-like DNA-binding domains"/>
    <property type="match status" value="1"/>
</dbReference>
<evidence type="ECO:0000256" key="3">
    <source>
        <dbReference type="ARBA" id="ARBA00023163"/>
    </source>
</evidence>
<feature type="region of interest" description="Disordered" evidence="4">
    <location>
        <begin position="325"/>
        <end position="366"/>
    </location>
</feature>
<reference evidence="6 7" key="1">
    <citation type="submission" date="2020-07" db="EMBL/GenBank/DDBJ databases">
        <title>Sequencing the genomes of 1000 actinobacteria strains.</title>
        <authorList>
            <person name="Klenk H.-P."/>
        </authorList>
    </citation>
    <scope>NUCLEOTIDE SEQUENCE [LARGE SCALE GENOMIC DNA]</scope>
    <source>
        <strain evidence="6 7">DSM 23987</strain>
    </source>
</reference>
<dbReference type="Pfam" id="PF13377">
    <property type="entry name" value="Peripla_BP_3"/>
    <property type="match status" value="1"/>
</dbReference>
<comment type="caution">
    <text evidence="6">The sequence shown here is derived from an EMBL/GenBank/DDBJ whole genome shotgun (WGS) entry which is preliminary data.</text>
</comment>
<keyword evidence="2 6" id="KW-0238">DNA-binding</keyword>
<sequence>MAKAAGVSVATVSRALRGVDRVSPRTRDRVLAAATELHYVASPAATSLVSGRTRGVGVITPYFNRWFFATVVTGIEKVLREEGFHVLLCDLEGSTFDTRLPITQTMLWKRADGVIILNVPPRPAERSLLDRLGMPVVTVGNRQPGWPSVRIDDRAAMGVATRHAIELGHRDIGYAGTVPASITHLQTPFDRRAAFTTVMSEHGLVCPPEWTLECDWTAAGAAEHASRMFALPRIPTCIVAASDEIAFGVMSAARRHGLRVPQDVSVIGIDDHVHAEIFDLTTVRQDVEAQGRRAGRIMLEALHGRAADTVVDDVLDVELVVRGSTGPPRMVPADAPGATGATSAADALGATSAARQAPKPALQATS</sequence>
<proteinExistence type="predicted"/>
<keyword evidence="7" id="KW-1185">Reference proteome</keyword>
<dbReference type="InterPro" id="IPR028082">
    <property type="entry name" value="Peripla_BP_I"/>
</dbReference>
<dbReference type="Proteomes" id="UP000573599">
    <property type="component" value="Unassembled WGS sequence"/>
</dbReference>
<dbReference type="GO" id="GO:0003700">
    <property type="term" value="F:DNA-binding transcription factor activity"/>
    <property type="evidence" value="ECO:0007669"/>
    <property type="project" value="TreeGrafter"/>
</dbReference>
<dbReference type="Gene3D" id="3.40.50.2300">
    <property type="match status" value="2"/>
</dbReference>
<dbReference type="RefSeq" id="WP_179423324.1">
    <property type="nucleotide sequence ID" value="NZ_JACCAB010000001.1"/>
</dbReference>
<keyword evidence="3" id="KW-0804">Transcription</keyword>
<evidence type="ECO:0000256" key="2">
    <source>
        <dbReference type="ARBA" id="ARBA00023125"/>
    </source>
</evidence>
<dbReference type="InterPro" id="IPR010982">
    <property type="entry name" value="Lambda_DNA-bd_dom_sf"/>
</dbReference>
<dbReference type="AlphaFoldDB" id="A0A852WJP8"/>
<dbReference type="PANTHER" id="PTHR30146:SF138">
    <property type="entry name" value="TRANSCRIPTIONAL REGULATORY PROTEIN"/>
    <property type="match status" value="1"/>
</dbReference>
<dbReference type="SMART" id="SM00354">
    <property type="entry name" value="HTH_LACI"/>
    <property type="match status" value="1"/>
</dbReference>
<evidence type="ECO:0000256" key="1">
    <source>
        <dbReference type="ARBA" id="ARBA00023015"/>
    </source>
</evidence>
<dbReference type="InterPro" id="IPR000843">
    <property type="entry name" value="HTH_LacI"/>
</dbReference>
<keyword evidence="1" id="KW-0805">Transcription regulation</keyword>
<name>A0A852WJP8_9MICO</name>
<dbReference type="InterPro" id="IPR046335">
    <property type="entry name" value="LacI/GalR-like_sensor"/>
</dbReference>
<dbReference type="PANTHER" id="PTHR30146">
    <property type="entry name" value="LACI-RELATED TRANSCRIPTIONAL REPRESSOR"/>
    <property type="match status" value="1"/>
</dbReference>